<dbReference type="FunFam" id="3.20.20.70:FF:000005">
    <property type="entry name" value="Phospho-2-dehydro-3-deoxyheptonate aldolase"/>
    <property type="match status" value="1"/>
</dbReference>
<organism evidence="13 14">
    <name type="scientific">Albugo candida</name>
    <dbReference type="NCBI Taxonomy" id="65357"/>
    <lineage>
        <taxon>Eukaryota</taxon>
        <taxon>Sar</taxon>
        <taxon>Stramenopiles</taxon>
        <taxon>Oomycota</taxon>
        <taxon>Peronosporomycetes</taxon>
        <taxon>Albuginales</taxon>
        <taxon>Albuginaceae</taxon>
        <taxon>Albugo</taxon>
    </lineage>
</organism>
<comment type="pathway">
    <text evidence="2">Metabolic intermediate biosynthesis; chorismate biosynthesis; chorismate from D-erythrose 4-phosphate and phosphoenolpyruvate: step 1/7.</text>
</comment>
<evidence type="ECO:0000256" key="7">
    <source>
        <dbReference type="ARBA" id="ARBA00023141"/>
    </source>
</evidence>
<keyword evidence="6" id="KW-0808">Transferase</keyword>
<evidence type="ECO:0000256" key="11">
    <source>
        <dbReference type="ARBA" id="ARBA00047508"/>
    </source>
</evidence>
<evidence type="ECO:0000256" key="2">
    <source>
        <dbReference type="ARBA" id="ARBA00004688"/>
    </source>
</evidence>
<dbReference type="NCBIfam" id="TIGR00034">
    <property type="entry name" value="aroFGH"/>
    <property type="match status" value="1"/>
</dbReference>
<evidence type="ECO:0000256" key="3">
    <source>
        <dbReference type="ARBA" id="ARBA00007985"/>
    </source>
</evidence>
<dbReference type="InParanoid" id="A0A024GV61"/>
<gene>
    <name evidence="13" type="ORF">BN9_128520</name>
</gene>
<dbReference type="AlphaFoldDB" id="A0A024GV61"/>
<accession>A0A024GV61</accession>
<dbReference type="Proteomes" id="UP000053237">
    <property type="component" value="Unassembled WGS sequence"/>
</dbReference>
<comment type="function">
    <text evidence="1">Stereospecific condensation of phosphoenolpyruvate (PEP) and D-erythrose-4-phosphate (E4P) giving rise to 3-deoxy-D-arabino-heptulosonate-7-phosphate (DAHP).</text>
</comment>
<evidence type="ECO:0000313" key="13">
    <source>
        <dbReference type="EMBL" id="CCI50705.1"/>
    </source>
</evidence>
<dbReference type="GO" id="GO:0003849">
    <property type="term" value="F:3-deoxy-7-phosphoheptulonate synthase activity"/>
    <property type="evidence" value="ECO:0007669"/>
    <property type="project" value="UniProtKB-EC"/>
</dbReference>
<dbReference type="OrthoDB" id="4699125at2759"/>
<dbReference type="STRING" id="65357.A0A024GV61"/>
<keyword evidence="5" id="KW-0028">Amino-acid biosynthesis</keyword>
<proteinExistence type="inferred from homology"/>
<protein>
    <recommendedName>
        <fullName evidence="4">3-deoxy-7-phosphoheptulonate synthase</fullName>
        <ecNumber evidence="4">2.5.1.54</ecNumber>
    </recommendedName>
    <alternativeName>
        <fullName evidence="10">3-deoxy-D-arabino-heptulosonate 7-phosphate synthase</fullName>
    </alternativeName>
    <alternativeName>
        <fullName evidence="9">DAHP synthase</fullName>
    </alternativeName>
    <alternativeName>
        <fullName evidence="8">Phospho-2-keto-3-deoxyheptonate aldolase</fullName>
    </alternativeName>
</protein>
<evidence type="ECO:0000256" key="9">
    <source>
        <dbReference type="ARBA" id="ARBA00031349"/>
    </source>
</evidence>
<comment type="catalytic activity">
    <reaction evidence="11">
        <text>D-erythrose 4-phosphate + phosphoenolpyruvate + H2O = 7-phospho-2-dehydro-3-deoxy-D-arabino-heptonate + phosphate</text>
        <dbReference type="Rhea" id="RHEA:14717"/>
        <dbReference type="ChEBI" id="CHEBI:15377"/>
        <dbReference type="ChEBI" id="CHEBI:16897"/>
        <dbReference type="ChEBI" id="CHEBI:43474"/>
        <dbReference type="ChEBI" id="CHEBI:58394"/>
        <dbReference type="ChEBI" id="CHEBI:58702"/>
        <dbReference type="EC" id="2.5.1.54"/>
    </reaction>
</comment>
<dbReference type="EC" id="2.5.1.54" evidence="4"/>
<dbReference type="Gene3D" id="3.20.20.70">
    <property type="entry name" value="Aldolase class I"/>
    <property type="match status" value="1"/>
</dbReference>
<comment type="caution">
    <text evidence="13">The sequence shown here is derived from an EMBL/GenBank/DDBJ whole genome shotgun (WGS) entry which is preliminary data.</text>
</comment>
<evidence type="ECO:0000256" key="1">
    <source>
        <dbReference type="ARBA" id="ARBA00003726"/>
    </source>
</evidence>
<dbReference type="GO" id="GO:0008652">
    <property type="term" value="P:amino acid biosynthetic process"/>
    <property type="evidence" value="ECO:0007669"/>
    <property type="project" value="UniProtKB-KW"/>
</dbReference>
<sequence>IVVVGPCSIHDVDAAIDYATRLVDLQNELSDDLLIIMRVYFEKPRTTVGWKGLINDPDLNGTFNINKGLRVARDLLGRINELEIPTGCEFLDTMSPQFISDMVSWGAIGARTTECQLHRELTSGLSMPIGFKNGTGGSLELAVDAVVAARHPHCFLSVSTQGLASIVNTTGNECCHTILRGGSSGPNYEKEHIDRVCDLMRKANVTENVMVDCSHGNSSKNHANQPLVAENVGRQVENGDARIIGVMLESNLEEGNQKLVPGQPLEYGMSITDACMGWNTTMDVLRKLAASVRKRRRYLHG</sequence>
<dbReference type="NCBIfam" id="NF009395">
    <property type="entry name" value="PRK12755.1"/>
    <property type="match status" value="1"/>
</dbReference>
<dbReference type="InterPro" id="IPR006219">
    <property type="entry name" value="DAHP_synth_1"/>
</dbReference>
<evidence type="ECO:0000256" key="4">
    <source>
        <dbReference type="ARBA" id="ARBA00012694"/>
    </source>
</evidence>
<dbReference type="GO" id="GO:0009073">
    <property type="term" value="P:aromatic amino acid family biosynthetic process"/>
    <property type="evidence" value="ECO:0007669"/>
    <property type="project" value="UniProtKB-KW"/>
</dbReference>
<comment type="similarity">
    <text evidence="3">Belongs to the class-I DAHP synthase family.</text>
</comment>
<dbReference type="InterPro" id="IPR006218">
    <property type="entry name" value="DAHP1/KDSA"/>
</dbReference>
<evidence type="ECO:0000256" key="5">
    <source>
        <dbReference type="ARBA" id="ARBA00022605"/>
    </source>
</evidence>
<reference evidence="13 14" key="1">
    <citation type="submission" date="2012-05" db="EMBL/GenBank/DDBJ databases">
        <title>Recombination and specialization in a pathogen metapopulation.</title>
        <authorList>
            <person name="Gardiner A."/>
            <person name="Kemen E."/>
            <person name="Schultz-Larsen T."/>
            <person name="MacLean D."/>
            <person name="Van Oosterhout C."/>
            <person name="Jones J.D.G."/>
        </authorList>
    </citation>
    <scope>NUCLEOTIDE SEQUENCE [LARGE SCALE GENOMIC DNA]</scope>
    <source>
        <strain evidence="13 14">Ac Nc2</strain>
    </source>
</reference>
<feature type="non-terminal residue" evidence="13">
    <location>
        <position position="1"/>
    </location>
</feature>
<dbReference type="Pfam" id="PF00793">
    <property type="entry name" value="DAHP_synth_1"/>
    <property type="match status" value="1"/>
</dbReference>
<dbReference type="GO" id="GO:0005737">
    <property type="term" value="C:cytoplasm"/>
    <property type="evidence" value="ECO:0007669"/>
    <property type="project" value="TreeGrafter"/>
</dbReference>
<dbReference type="PANTHER" id="PTHR21225:SF12">
    <property type="entry name" value="PHOSPHO-2-DEHYDRO-3-DEOXYHEPTONATE ALDOLASE, TYROSINE-INHIBITED"/>
    <property type="match status" value="1"/>
</dbReference>
<evidence type="ECO:0000256" key="6">
    <source>
        <dbReference type="ARBA" id="ARBA00022679"/>
    </source>
</evidence>
<dbReference type="EMBL" id="CAIX01000998">
    <property type="protein sequence ID" value="CCI50705.1"/>
    <property type="molecule type" value="Genomic_DNA"/>
</dbReference>
<dbReference type="SUPFAM" id="SSF51569">
    <property type="entry name" value="Aldolase"/>
    <property type="match status" value="1"/>
</dbReference>
<keyword evidence="7" id="KW-0057">Aromatic amino acid biosynthesis</keyword>
<evidence type="ECO:0000313" key="14">
    <source>
        <dbReference type="Proteomes" id="UP000053237"/>
    </source>
</evidence>
<name>A0A024GV61_9STRA</name>
<evidence type="ECO:0000259" key="12">
    <source>
        <dbReference type="Pfam" id="PF00793"/>
    </source>
</evidence>
<evidence type="ECO:0000256" key="10">
    <source>
        <dbReference type="ARBA" id="ARBA00032193"/>
    </source>
</evidence>
<feature type="domain" description="DAHP synthetase I/KDSA" evidence="12">
    <location>
        <begin position="1"/>
        <end position="284"/>
    </location>
</feature>
<dbReference type="InterPro" id="IPR013785">
    <property type="entry name" value="Aldolase_TIM"/>
</dbReference>
<dbReference type="PANTHER" id="PTHR21225">
    <property type="entry name" value="PHOSPHO-2-DEHYDRO-3-DEOXYHEPTONATE ALDOLASE DAHP SYNTHETASE"/>
    <property type="match status" value="1"/>
</dbReference>
<evidence type="ECO:0000256" key="8">
    <source>
        <dbReference type="ARBA" id="ARBA00031111"/>
    </source>
</evidence>
<keyword evidence="14" id="KW-1185">Reference proteome</keyword>